<accession>A0ACC4DCY7</accession>
<protein>
    <submittedName>
        <fullName evidence="1">Uncharacterized protein</fullName>
    </submittedName>
</protein>
<keyword evidence="2" id="KW-1185">Reference proteome</keyword>
<dbReference type="Proteomes" id="UP001638806">
    <property type="component" value="Unassembled WGS sequence"/>
</dbReference>
<dbReference type="EMBL" id="JBGNUJ010000011">
    <property type="protein sequence ID" value="KAL3953898.1"/>
    <property type="molecule type" value="Genomic_DNA"/>
</dbReference>
<evidence type="ECO:0000313" key="1">
    <source>
        <dbReference type="EMBL" id="KAL3953898.1"/>
    </source>
</evidence>
<gene>
    <name evidence="1" type="ORF">ACCO45_011854</name>
</gene>
<sequence>MTSFSLLALVVHTLATSSLAQSSSSASSSATINKFLGIPYGAPPVRFAPPKPAPAWHGTYDASHFKPTIALFNTPPPPGQEAEDCLSLNVWAPRDAPAGSKAVLLWFFGGGFSFGSGSLPLHDGALLAAEQDVVVVTFNYRTNVFGFPGDASLPPGERNLGFLDQRLALEWVRRNILAFGGDPRRVTIFGESAGAGSVDALLGAPPKGGLPFAGAIMQSGQASILVPNNDTAVSWAKLVAKAGCPPRDALACLRKIPAQKLKDIAEKEMLTFSPQPDGVTWAFKERLDRLNSAKGNSSFARVPILIGSNADEGRHFMIGQNNTSKVLGAVPKEIADKIVSAYPLGSPGIRTPNDQVTAIYGDLSFHCPAKVVAEDSAAAGIPTWRYLFNASFPNARFFPGSAYHASEIQLVFGTSAGRCARLRGPGGSSGAPDVLVLGNGDKAEVKTVKAEVLDKRCALYKQLIDQLTGVKPGMRAV</sequence>
<proteinExistence type="predicted"/>
<evidence type="ECO:0000313" key="2">
    <source>
        <dbReference type="Proteomes" id="UP001638806"/>
    </source>
</evidence>
<organism evidence="1 2">
    <name type="scientific">Purpureocillium lilacinum</name>
    <name type="common">Paecilomyces lilacinus</name>
    <dbReference type="NCBI Taxonomy" id="33203"/>
    <lineage>
        <taxon>Eukaryota</taxon>
        <taxon>Fungi</taxon>
        <taxon>Dikarya</taxon>
        <taxon>Ascomycota</taxon>
        <taxon>Pezizomycotina</taxon>
        <taxon>Sordariomycetes</taxon>
        <taxon>Hypocreomycetidae</taxon>
        <taxon>Hypocreales</taxon>
        <taxon>Ophiocordycipitaceae</taxon>
        <taxon>Purpureocillium</taxon>
    </lineage>
</organism>
<name>A0ACC4DCY7_PURLI</name>
<reference evidence="1" key="1">
    <citation type="submission" date="2024-12" db="EMBL/GenBank/DDBJ databases">
        <title>Comparative genomics and development of molecular markers within Purpureocillium lilacinum and among Purpureocillium species.</title>
        <authorList>
            <person name="Yeh Z.-Y."/>
            <person name="Ni N.-T."/>
            <person name="Lo P.-H."/>
            <person name="Mushyakhwo K."/>
            <person name="Lin C.-F."/>
            <person name="Nai Y.-S."/>
        </authorList>
    </citation>
    <scope>NUCLEOTIDE SEQUENCE</scope>
    <source>
        <strain evidence="1">NCHU-NPUST-175</strain>
    </source>
</reference>
<comment type="caution">
    <text evidence="1">The sequence shown here is derived from an EMBL/GenBank/DDBJ whole genome shotgun (WGS) entry which is preliminary data.</text>
</comment>